<dbReference type="Proteomes" id="UP000231637">
    <property type="component" value="Chromosome"/>
</dbReference>
<dbReference type="InterPro" id="IPR002645">
    <property type="entry name" value="STAS_dom"/>
</dbReference>
<name>A0A2K8L6G5_9PROT</name>
<dbReference type="GO" id="GO:0043856">
    <property type="term" value="F:anti-sigma factor antagonist activity"/>
    <property type="evidence" value="ECO:0007669"/>
    <property type="project" value="InterPro"/>
</dbReference>
<evidence type="ECO:0000256" key="1">
    <source>
        <dbReference type="ARBA" id="ARBA00009013"/>
    </source>
</evidence>
<dbReference type="InterPro" id="IPR003658">
    <property type="entry name" value="Anti-sigma_ant"/>
</dbReference>
<dbReference type="Gene3D" id="3.30.750.24">
    <property type="entry name" value="STAS domain"/>
    <property type="match status" value="1"/>
</dbReference>
<dbReference type="SUPFAM" id="SSF52091">
    <property type="entry name" value="SpoIIaa-like"/>
    <property type="match status" value="1"/>
</dbReference>
<dbReference type="OrthoDB" id="9808602at2"/>
<evidence type="ECO:0000259" key="3">
    <source>
        <dbReference type="PROSITE" id="PS50801"/>
    </source>
</evidence>
<keyword evidence="5" id="KW-1185">Reference proteome</keyword>
<dbReference type="PROSITE" id="PS50801">
    <property type="entry name" value="STAS"/>
    <property type="match status" value="1"/>
</dbReference>
<feature type="domain" description="STAS" evidence="3">
    <location>
        <begin position="19"/>
        <end position="110"/>
    </location>
</feature>
<evidence type="ECO:0000313" key="4">
    <source>
        <dbReference type="EMBL" id="ATX82823.1"/>
    </source>
</evidence>
<sequence length="110" mass="12528">MDTNLKFERSDLSANNIQLRVFGDVTIHTSTRLREQLKPLYTTKTQRIHVQLDHVDFMDSSGIATLVEGLQWSRLTGGKFILSGLKENVRDIFSLAKLDTVFDIEDTSQT</sequence>
<dbReference type="InterPro" id="IPR036513">
    <property type="entry name" value="STAS_dom_sf"/>
</dbReference>
<dbReference type="PANTHER" id="PTHR33495">
    <property type="entry name" value="ANTI-SIGMA FACTOR ANTAGONIST TM_1081-RELATED-RELATED"/>
    <property type="match status" value="1"/>
</dbReference>
<dbReference type="CDD" id="cd07043">
    <property type="entry name" value="STAS_anti-anti-sigma_factors"/>
    <property type="match status" value="1"/>
</dbReference>
<reference evidence="4 5" key="1">
    <citation type="submission" date="2016-12" db="EMBL/GenBank/DDBJ databases">
        <title>Isolation and genomic insights into novel planktonic Zetaproteobacteria from stratified waters of the Chesapeake Bay.</title>
        <authorList>
            <person name="McAllister S.M."/>
            <person name="Kato S."/>
            <person name="Chan C.S."/>
            <person name="Chiu B.K."/>
            <person name="Field E.K."/>
        </authorList>
    </citation>
    <scope>NUCLEOTIDE SEQUENCE [LARGE SCALE GENOMIC DNA]</scope>
    <source>
        <strain evidence="4 5">CP-8</strain>
    </source>
</reference>
<dbReference type="Pfam" id="PF01740">
    <property type="entry name" value="STAS"/>
    <property type="match status" value="1"/>
</dbReference>
<accession>A0A2K8L6G5</accession>
<comment type="similarity">
    <text evidence="1 2">Belongs to the anti-sigma-factor antagonist family.</text>
</comment>
<organism evidence="4 5">
    <name type="scientific">Mariprofundus ferrinatatus</name>
    <dbReference type="NCBI Taxonomy" id="1921087"/>
    <lineage>
        <taxon>Bacteria</taxon>
        <taxon>Pseudomonadati</taxon>
        <taxon>Pseudomonadota</taxon>
        <taxon>Candidatius Mariprofundia</taxon>
        <taxon>Mariprofundales</taxon>
        <taxon>Mariprofundaceae</taxon>
        <taxon>Mariprofundus</taxon>
    </lineage>
</organism>
<proteinExistence type="inferred from homology"/>
<dbReference type="RefSeq" id="WP_100266125.1">
    <property type="nucleotide sequence ID" value="NZ_CP018800.1"/>
</dbReference>
<dbReference type="NCBIfam" id="TIGR00377">
    <property type="entry name" value="ant_ant_sig"/>
    <property type="match status" value="1"/>
</dbReference>
<dbReference type="EMBL" id="CP018800">
    <property type="protein sequence ID" value="ATX82823.1"/>
    <property type="molecule type" value="Genomic_DNA"/>
</dbReference>
<dbReference type="KEGG" id="mfn:Ga0123462_1986"/>
<protein>
    <recommendedName>
        <fullName evidence="2">Anti-sigma factor antagonist</fullName>
    </recommendedName>
</protein>
<dbReference type="AlphaFoldDB" id="A0A2K8L6G5"/>
<evidence type="ECO:0000256" key="2">
    <source>
        <dbReference type="RuleBase" id="RU003749"/>
    </source>
</evidence>
<gene>
    <name evidence="4" type="ORF">Ga0123462_1986</name>
</gene>
<evidence type="ECO:0000313" key="5">
    <source>
        <dbReference type="Proteomes" id="UP000231637"/>
    </source>
</evidence>
<dbReference type="PANTHER" id="PTHR33495:SF2">
    <property type="entry name" value="ANTI-SIGMA FACTOR ANTAGONIST TM_1081-RELATED"/>
    <property type="match status" value="1"/>
</dbReference>